<keyword evidence="3" id="KW-1185">Reference proteome</keyword>
<protein>
    <submittedName>
        <fullName evidence="2">Uncharacterized protein</fullName>
    </submittedName>
</protein>
<accession>A0AA35ZXB5</accession>
<feature type="region of interest" description="Disordered" evidence="1">
    <location>
        <begin position="61"/>
        <end position="112"/>
    </location>
</feature>
<evidence type="ECO:0000313" key="2">
    <source>
        <dbReference type="EMBL" id="CAI9300078.1"/>
    </source>
</evidence>
<reference evidence="2" key="1">
    <citation type="submission" date="2023-04" db="EMBL/GenBank/DDBJ databases">
        <authorList>
            <person name="Vijverberg K."/>
            <person name="Xiong W."/>
            <person name="Schranz E."/>
        </authorList>
    </citation>
    <scope>NUCLEOTIDE SEQUENCE</scope>
</reference>
<organism evidence="2 3">
    <name type="scientific">Lactuca saligna</name>
    <name type="common">Willowleaf lettuce</name>
    <dbReference type="NCBI Taxonomy" id="75948"/>
    <lineage>
        <taxon>Eukaryota</taxon>
        <taxon>Viridiplantae</taxon>
        <taxon>Streptophyta</taxon>
        <taxon>Embryophyta</taxon>
        <taxon>Tracheophyta</taxon>
        <taxon>Spermatophyta</taxon>
        <taxon>Magnoliopsida</taxon>
        <taxon>eudicotyledons</taxon>
        <taxon>Gunneridae</taxon>
        <taxon>Pentapetalae</taxon>
        <taxon>asterids</taxon>
        <taxon>campanulids</taxon>
        <taxon>Asterales</taxon>
        <taxon>Asteraceae</taxon>
        <taxon>Cichorioideae</taxon>
        <taxon>Cichorieae</taxon>
        <taxon>Lactucinae</taxon>
        <taxon>Lactuca</taxon>
    </lineage>
</organism>
<name>A0AA35ZXB5_LACSI</name>
<gene>
    <name evidence="2" type="ORF">LSALG_LOCUS38745</name>
</gene>
<proteinExistence type="predicted"/>
<evidence type="ECO:0000256" key="1">
    <source>
        <dbReference type="SAM" id="MobiDB-lite"/>
    </source>
</evidence>
<sequence length="112" mass="13003">MIRSIELMDFSEYYRVICREKAVGAGVIIRSSSMEDILDWFSNPSPEGDQMVPHSLVREEEKYDPRMLRPPTPTDMDFIENEDPYEDEESYKDNLYDGQVGGYPGDILPYPN</sequence>
<dbReference type="EMBL" id="OX465084">
    <property type="protein sequence ID" value="CAI9300078.1"/>
    <property type="molecule type" value="Genomic_DNA"/>
</dbReference>
<dbReference type="AlphaFoldDB" id="A0AA35ZXB5"/>
<dbReference type="Proteomes" id="UP001177003">
    <property type="component" value="Chromosome 8"/>
</dbReference>
<evidence type="ECO:0000313" key="3">
    <source>
        <dbReference type="Proteomes" id="UP001177003"/>
    </source>
</evidence>
<feature type="compositionally biased region" description="Acidic residues" evidence="1">
    <location>
        <begin position="77"/>
        <end position="90"/>
    </location>
</feature>